<name>A0A7J6M718_PEROL</name>
<keyword evidence="3 5" id="KW-0862">Zinc</keyword>
<dbReference type="PANTHER" id="PTHR14493">
    <property type="entry name" value="UNKEMPT FAMILY MEMBER"/>
    <property type="match status" value="1"/>
</dbReference>
<accession>A0A7J6M718</accession>
<evidence type="ECO:0000256" key="2">
    <source>
        <dbReference type="ARBA" id="ARBA00022771"/>
    </source>
</evidence>
<evidence type="ECO:0000256" key="3">
    <source>
        <dbReference type="ARBA" id="ARBA00022833"/>
    </source>
</evidence>
<sequence>INLFYIMRLSFASLFILCATMAYAPPVTRSQTRQQHEKLRDVIKPIARVKPQPRGDTIGDRVALRRSPLHVPPPPSEPSFTTDLPVIELVGATSPWRVSLRAQNRTFPNAYSWLTPVKLTFEMEDMSFVSLPLFKTVPAMVPRRNKCLQLVPWGPATDQIHEFAAAEAMLGVGHLSFDNIRLCRRSGQWSFNVLDTSGTGFILVAPLRERDLYSPLADNMRSNLVPPPGLPTTPFKGPLYTTPRSKAVTATTGAATEISQLLTSTQSLDLLPYTDDSRRRGRKACDLHESIPLGDVKQESMSVLDGFKVEMCRNMEQVHDRKVCPFYHNHRDRRRYPITYEPEQCSQHFDIDTCVMGCDKGDDCGKCHSRLELLYHPTIFRQRFCATWPNIANCVRAGHCAFAHDRSEINGRMFTEDQEATRGIEFFVNHFKTLWCPYGVQHDWHRCYYAHTYQDCRRSPALGYGSEPCPYWSKSRVWAEYSSRCPNSHRCPYSHGSKEQLYHPSYYKTMPCCDWKARGRCPRGELCAFYHDARERRQAKRVLTLDYNKPLSLGDQLQQHQPHFWRPPLFSPDDTSASVNSNRGCIHSFVHYPHWSRYSFFLHQCPKLVQPHEIQMRLTMAIYSLQRPWTRLPYRPTLMNGSLTDLLGQERL</sequence>
<evidence type="ECO:0000256" key="5">
    <source>
        <dbReference type="PROSITE-ProRule" id="PRU00723"/>
    </source>
</evidence>
<dbReference type="Pfam" id="PF25512">
    <property type="entry name" value="zf-CCCH_AtC3H23"/>
    <property type="match status" value="2"/>
</dbReference>
<dbReference type="SMART" id="SM00356">
    <property type="entry name" value="ZnF_C3H1"/>
    <property type="match status" value="3"/>
</dbReference>
<proteinExistence type="predicted"/>
<dbReference type="Proteomes" id="UP000570595">
    <property type="component" value="Unassembled WGS sequence"/>
</dbReference>
<evidence type="ECO:0000313" key="9">
    <source>
        <dbReference type="Proteomes" id="UP000570595"/>
    </source>
</evidence>
<feature type="domain" description="C3H1-type" evidence="7">
    <location>
        <begin position="463"/>
        <end position="498"/>
    </location>
</feature>
<dbReference type="InterPro" id="IPR057444">
    <property type="entry name" value="Znf-CCCH_AtC3H23-like"/>
</dbReference>
<dbReference type="SUPFAM" id="SSF90229">
    <property type="entry name" value="CCCH zinc finger"/>
    <property type="match status" value="2"/>
</dbReference>
<dbReference type="Gene3D" id="4.10.1000.10">
    <property type="entry name" value="Zinc finger, CCCH-type"/>
    <property type="match status" value="1"/>
</dbReference>
<feature type="non-terminal residue" evidence="8">
    <location>
        <position position="652"/>
    </location>
</feature>
<reference evidence="8 9" key="1">
    <citation type="submission" date="2020-04" db="EMBL/GenBank/DDBJ databases">
        <title>Perkinsus olseni comparative genomics.</title>
        <authorList>
            <person name="Bogema D.R."/>
        </authorList>
    </citation>
    <scope>NUCLEOTIDE SEQUENCE [LARGE SCALE GENOMIC DNA]</scope>
    <source>
        <strain evidence="8">ATCC PRA-179</strain>
    </source>
</reference>
<evidence type="ECO:0000256" key="6">
    <source>
        <dbReference type="SAM" id="SignalP"/>
    </source>
</evidence>
<feature type="domain" description="C3H1-type" evidence="7">
    <location>
        <begin position="506"/>
        <end position="534"/>
    </location>
</feature>
<dbReference type="PANTHER" id="PTHR14493:SF50">
    <property type="entry name" value="RING FINGER PROTEIN UNKEMPT"/>
    <property type="match status" value="1"/>
</dbReference>
<gene>
    <name evidence="8" type="ORF">FOZ61_009184</name>
</gene>
<evidence type="ECO:0000256" key="4">
    <source>
        <dbReference type="ARBA" id="ARBA00023125"/>
    </source>
</evidence>
<feature type="signal peptide" evidence="6">
    <location>
        <begin position="1"/>
        <end position="22"/>
    </location>
</feature>
<keyword evidence="1 5" id="KW-0479">Metal-binding</keyword>
<feature type="zinc finger region" description="C3H1-type" evidence="5">
    <location>
        <begin position="506"/>
        <end position="534"/>
    </location>
</feature>
<comment type="caution">
    <text evidence="8">The sequence shown here is derived from an EMBL/GenBank/DDBJ whole genome shotgun (WGS) entry which is preliminary data.</text>
</comment>
<dbReference type="GO" id="GO:0008270">
    <property type="term" value="F:zinc ion binding"/>
    <property type="evidence" value="ECO:0007669"/>
    <property type="project" value="UniProtKB-KW"/>
</dbReference>
<keyword evidence="6" id="KW-0732">Signal</keyword>
<dbReference type="InterPro" id="IPR036855">
    <property type="entry name" value="Znf_CCCH_sf"/>
</dbReference>
<dbReference type="OrthoDB" id="20534at2759"/>
<evidence type="ECO:0000256" key="1">
    <source>
        <dbReference type="ARBA" id="ARBA00022723"/>
    </source>
</evidence>
<protein>
    <recommendedName>
        <fullName evidence="7">C3H1-type domain-containing protein</fullName>
    </recommendedName>
</protein>
<dbReference type="EMBL" id="JABAHT010000065">
    <property type="protein sequence ID" value="KAF4666861.1"/>
    <property type="molecule type" value="Genomic_DNA"/>
</dbReference>
<organism evidence="8 9">
    <name type="scientific">Perkinsus olseni</name>
    <name type="common">Perkinsus atlanticus</name>
    <dbReference type="NCBI Taxonomy" id="32597"/>
    <lineage>
        <taxon>Eukaryota</taxon>
        <taxon>Sar</taxon>
        <taxon>Alveolata</taxon>
        <taxon>Perkinsozoa</taxon>
        <taxon>Perkinsea</taxon>
        <taxon>Perkinsida</taxon>
        <taxon>Perkinsidae</taxon>
        <taxon>Perkinsus</taxon>
    </lineage>
</organism>
<feature type="chain" id="PRO_5029793287" description="C3H1-type domain-containing protein" evidence="6">
    <location>
        <begin position="23"/>
        <end position="652"/>
    </location>
</feature>
<keyword evidence="4" id="KW-0238">DNA-binding</keyword>
<keyword evidence="2 5" id="KW-0863">Zinc-finger</keyword>
<dbReference type="Pfam" id="PF00642">
    <property type="entry name" value="zf-CCCH"/>
    <property type="match status" value="1"/>
</dbReference>
<evidence type="ECO:0000259" key="7">
    <source>
        <dbReference type="PROSITE" id="PS50103"/>
    </source>
</evidence>
<dbReference type="PROSITE" id="PS50103">
    <property type="entry name" value="ZF_C3H1"/>
    <property type="match status" value="2"/>
</dbReference>
<dbReference type="InterPro" id="IPR045234">
    <property type="entry name" value="Unkempt-like"/>
</dbReference>
<dbReference type="InterPro" id="IPR000571">
    <property type="entry name" value="Znf_CCCH"/>
</dbReference>
<dbReference type="GO" id="GO:0003677">
    <property type="term" value="F:DNA binding"/>
    <property type="evidence" value="ECO:0007669"/>
    <property type="project" value="UniProtKB-KW"/>
</dbReference>
<evidence type="ECO:0000313" key="8">
    <source>
        <dbReference type="EMBL" id="KAF4666861.1"/>
    </source>
</evidence>
<dbReference type="AlphaFoldDB" id="A0A7J6M718"/>
<feature type="zinc finger region" description="C3H1-type" evidence="5">
    <location>
        <begin position="463"/>
        <end position="498"/>
    </location>
</feature>